<evidence type="ECO:0008006" key="3">
    <source>
        <dbReference type="Google" id="ProtNLM"/>
    </source>
</evidence>
<accession>A0ABX7PAQ3</accession>
<sequence>MKHFLILALLLAGCSKRETEQAPPAAMATRKQSVISVTDVEKVRITSGFEVITNGQKQVVNDGVLLRVSGLDPAMFEPRAMVRPAFIVGSSIAKVVVNPLATMGEARVLAPLPPAGSQATVWLTLPGVVATNMDATALAQEQQRAVSATGYWYTFTAPSATATTRQFATLNELKAAEQRLSLTGTQCEQELGKQCGTILNSRLGPVDCGYCAMNQTCMPDNLCCTKTTCAQQGGQCGTLSDGCGGTIFCPCACPANEPYRCCDNVTCSATKGCPEVACNPPPGGGEATE</sequence>
<organism evidence="1 2">
    <name type="scientific">Pyxidicoccus parkwayensis</name>
    <dbReference type="NCBI Taxonomy" id="2813578"/>
    <lineage>
        <taxon>Bacteria</taxon>
        <taxon>Pseudomonadati</taxon>
        <taxon>Myxococcota</taxon>
        <taxon>Myxococcia</taxon>
        <taxon>Myxococcales</taxon>
        <taxon>Cystobacterineae</taxon>
        <taxon>Myxococcaceae</taxon>
        <taxon>Pyxidicoccus</taxon>
    </lineage>
</organism>
<dbReference type="RefSeq" id="WP_206729014.1">
    <property type="nucleotide sequence ID" value="NZ_CP071090.1"/>
</dbReference>
<dbReference type="Proteomes" id="UP000662747">
    <property type="component" value="Chromosome"/>
</dbReference>
<keyword evidence="2" id="KW-1185">Reference proteome</keyword>
<evidence type="ECO:0000313" key="1">
    <source>
        <dbReference type="EMBL" id="QSQ27493.1"/>
    </source>
</evidence>
<dbReference type="EMBL" id="CP071090">
    <property type="protein sequence ID" value="QSQ27493.1"/>
    <property type="molecule type" value="Genomic_DNA"/>
</dbReference>
<name>A0ABX7PAQ3_9BACT</name>
<evidence type="ECO:0000313" key="2">
    <source>
        <dbReference type="Proteomes" id="UP000662747"/>
    </source>
</evidence>
<gene>
    <name evidence="1" type="ORF">JY651_22395</name>
</gene>
<protein>
    <recommendedName>
        <fullName evidence="3">Lipoprotein</fullName>
    </recommendedName>
</protein>
<proteinExistence type="predicted"/>
<reference evidence="1 2" key="1">
    <citation type="submission" date="2021-02" db="EMBL/GenBank/DDBJ databases">
        <title>De Novo genome assembly of isolated myxobacteria.</title>
        <authorList>
            <person name="Stevens D.C."/>
        </authorList>
    </citation>
    <scope>NUCLEOTIDE SEQUENCE [LARGE SCALE GENOMIC DNA]</scope>
    <source>
        <strain evidence="2">SCPEA02</strain>
    </source>
</reference>